<dbReference type="Proteomes" id="UP001165960">
    <property type="component" value="Unassembled WGS sequence"/>
</dbReference>
<sequence length="118" mass="13069">MIKPFPLKDPFSLFNRRANPSSIPIITWVTANGVLQKFLQEQGPPNDEKFHASKKEINVPHPSPANDESTMLDDTEDFQALVCVRNIPDTYSCVTNKLSPAVNVKAPTTTVQTSTVTE</sequence>
<name>A0ACC2S7P8_9FUNG</name>
<evidence type="ECO:0000313" key="2">
    <source>
        <dbReference type="Proteomes" id="UP001165960"/>
    </source>
</evidence>
<dbReference type="EMBL" id="QTSX02005738">
    <property type="protein sequence ID" value="KAJ9058176.1"/>
    <property type="molecule type" value="Genomic_DNA"/>
</dbReference>
<reference evidence="1" key="1">
    <citation type="submission" date="2022-04" db="EMBL/GenBank/DDBJ databases">
        <title>Genome of the entomopathogenic fungus Entomophthora muscae.</title>
        <authorList>
            <person name="Elya C."/>
            <person name="Lovett B.R."/>
            <person name="Lee E."/>
            <person name="Macias A.M."/>
            <person name="Hajek A.E."/>
            <person name="De Bivort B.L."/>
            <person name="Kasson M.T."/>
            <person name="De Fine Licht H.H."/>
            <person name="Stajich J.E."/>
        </authorList>
    </citation>
    <scope>NUCLEOTIDE SEQUENCE</scope>
    <source>
        <strain evidence="1">Berkeley</strain>
    </source>
</reference>
<keyword evidence="2" id="KW-1185">Reference proteome</keyword>
<gene>
    <name evidence="1" type="ORF">DSO57_1015017</name>
</gene>
<accession>A0ACC2S7P8</accession>
<protein>
    <submittedName>
        <fullName evidence="1">Uncharacterized protein</fullName>
    </submittedName>
</protein>
<evidence type="ECO:0000313" key="1">
    <source>
        <dbReference type="EMBL" id="KAJ9058176.1"/>
    </source>
</evidence>
<proteinExistence type="predicted"/>
<comment type="caution">
    <text evidence="1">The sequence shown here is derived from an EMBL/GenBank/DDBJ whole genome shotgun (WGS) entry which is preliminary data.</text>
</comment>
<organism evidence="1 2">
    <name type="scientific">Entomophthora muscae</name>
    <dbReference type="NCBI Taxonomy" id="34485"/>
    <lineage>
        <taxon>Eukaryota</taxon>
        <taxon>Fungi</taxon>
        <taxon>Fungi incertae sedis</taxon>
        <taxon>Zoopagomycota</taxon>
        <taxon>Entomophthoromycotina</taxon>
        <taxon>Entomophthoromycetes</taxon>
        <taxon>Entomophthorales</taxon>
        <taxon>Entomophthoraceae</taxon>
        <taxon>Entomophthora</taxon>
    </lineage>
</organism>